<dbReference type="GO" id="GO:0006352">
    <property type="term" value="P:DNA-templated transcription initiation"/>
    <property type="evidence" value="ECO:0007669"/>
    <property type="project" value="InterPro"/>
</dbReference>
<dbReference type="InterPro" id="IPR007627">
    <property type="entry name" value="RNA_pol_sigma70_r2"/>
</dbReference>
<keyword evidence="8" id="KW-1185">Reference proteome</keyword>
<dbReference type="GO" id="GO:0003677">
    <property type="term" value="F:DNA binding"/>
    <property type="evidence" value="ECO:0007669"/>
    <property type="project" value="InterPro"/>
</dbReference>
<dbReference type="InterPro" id="IPR036388">
    <property type="entry name" value="WH-like_DNA-bd_sf"/>
</dbReference>
<feature type="domain" description="RNA polymerase sigma factor 70 region 4 type 2" evidence="6">
    <location>
        <begin position="126"/>
        <end position="175"/>
    </location>
</feature>
<evidence type="ECO:0000256" key="2">
    <source>
        <dbReference type="ARBA" id="ARBA00023015"/>
    </source>
</evidence>
<dbReference type="GO" id="GO:0016987">
    <property type="term" value="F:sigma factor activity"/>
    <property type="evidence" value="ECO:0007669"/>
    <property type="project" value="UniProtKB-KW"/>
</dbReference>
<dbReference type="InterPro" id="IPR014284">
    <property type="entry name" value="RNA_pol_sigma-70_dom"/>
</dbReference>
<dbReference type="InterPro" id="IPR013249">
    <property type="entry name" value="RNA_pol_sigma70_r4_t2"/>
</dbReference>
<dbReference type="PANTHER" id="PTHR43133:SF51">
    <property type="entry name" value="RNA POLYMERASE SIGMA FACTOR"/>
    <property type="match status" value="1"/>
</dbReference>
<evidence type="ECO:0000259" key="6">
    <source>
        <dbReference type="Pfam" id="PF08281"/>
    </source>
</evidence>
<evidence type="ECO:0000256" key="1">
    <source>
        <dbReference type="ARBA" id="ARBA00010641"/>
    </source>
</evidence>
<comment type="similarity">
    <text evidence="1">Belongs to the sigma-70 factor family. ECF subfamily.</text>
</comment>
<protein>
    <submittedName>
        <fullName evidence="7">RNA polymerase sigma factor (Sigma-70 family)</fullName>
    </submittedName>
</protein>
<dbReference type="Pfam" id="PF04542">
    <property type="entry name" value="Sigma70_r2"/>
    <property type="match status" value="1"/>
</dbReference>
<gene>
    <name evidence="7" type="ORF">EDD63_14611</name>
</gene>
<evidence type="ECO:0000259" key="5">
    <source>
        <dbReference type="Pfam" id="PF04542"/>
    </source>
</evidence>
<dbReference type="RefSeq" id="WP_166667612.1">
    <property type="nucleotide sequence ID" value="NZ_SODD01000046.1"/>
</dbReference>
<dbReference type="CDD" id="cd06171">
    <property type="entry name" value="Sigma70_r4"/>
    <property type="match status" value="1"/>
</dbReference>
<comment type="caution">
    <text evidence="7">The sequence shown here is derived from an EMBL/GenBank/DDBJ whole genome shotgun (WGS) entry which is preliminary data.</text>
</comment>
<dbReference type="InterPro" id="IPR013324">
    <property type="entry name" value="RNA_pol_sigma_r3/r4-like"/>
</dbReference>
<dbReference type="EMBL" id="SODD01000046">
    <property type="protein sequence ID" value="TDW13170.1"/>
    <property type="molecule type" value="Genomic_DNA"/>
</dbReference>
<evidence type="ECO:0000256" key="4">
    <source>
        <dbReference type="ARBA" id="ARBA00023163"/>
    </source>
</evidence>
<reference evidence="7 8" key="1">
    <citation type="submission" date="2019-03" db="EMBL/GenBank/DDBJ databases">
        <title>Genomic Encyclopedia of Type Strains, Phase IV (KMG-IV): sequencing the most valuable type-strain genomes for metagenomic binning, comparative biology and taxonomic classification.</title>
        <authorList>
            <person name="Goeker M."/>
        </authorList>
    </citation>
    <scope>NUCLEOTIDE SEQUENCE [LARGE SCALE GENOMIC DNA]</scope>
    <source>
        <strain evidence="7 8">DSM 28867</strain>
    </source>
</reference>
<dbReference type="Pfam" id="PF08281">
    <property type="entry name" value="Sigma70_r4_2"/>
    <property type="match status" value="1"/>
</dbReference>
<dbReference type="PANTHER" id="PTHR43133">
    <property type="entry name" value="RNA POLYMERASE ECF-TYPE SIGMA FACTO"/>
    <property type="match status" value="1"/>
</dbReference>
<dbReference type="InterPro" id="IPR013325">
    <property type="entry name" value="RNA_pol_sigma_r2"/>
</dbReference>
<dbReference type="Gene3D" id="1.10.10.10">
    <property type="entry name" value="Winged helix-like DNA-binding domain superfamily/Winged helix DNA-binding domain"/>
    <property type="match status" value="1"/>
</dbReference>
<keyword evidence="4" id="KW-0804">Transcription</keyword>
<evidence type="ECO:0000313" key="7">
    <source>
        <dbReference type="EMBL" id="TDW13170.1"/>
    </source>
</evidence>
<dbReference type="SUPFAM" id="SSF88659">
    <property type="entry name" value="Sigma3 and sigma4 domains of RNA polymerase sigma factors"/>
    <property type="match status" value="1"/>
</dbReference>
<keyword evidence="2" id="KW-0805">Transcription regulation</keyword>
<evidence type="ECO:0000313" key="8">
    <source>
        <dbReference type="Proteomes" id="UP000294743"/>
    </source>
</evidence>
<sequence length="443" mass="49740">MKDKEKLKDLIVKVKEGNQEAFEELYRAYVNNVYFKALNYFHDEVTARDVVQDVFIRIHKNIHKLDNPGAFYTWIIRITYNVCYDYDKKKDQVVDLGSEYTIEDFEDFNQKDASAILENKELQQTIYEGIQSLRTPLRTVGILRYYDELSVSEISDVLQIPEGTVHSRLHSMKAKLKEVLEEQGISSRSLSGFVLTPTLLKLAFEAGANHISVPVTMSSAALIGVSKEALTTASTKSGWMASTKVALVSTVGVASLVGLYFFNQPQSAPLEDNHPDPIVQQPATAVKEHAKIKDITYPTAWTNTAYTLQVTTTSDVYDEILLNGNQDLTVVDNGEYVVTLMYEGKQIDEQRVSIENFDFASPTVPDYTISQTSYTITLADALSGIDFSQTVCEKDGKYIQKDIRFDPSTNTISLDCAYGSREIVYIYDHAGNELKLVLRDGNG</sequence>
<dbReference type="InterPro" id="IPR039425">
    <property type="entry name" value="RNA_pol_sigma-70-like"/>
</dbReference>
<organism evidence="7 8">
    <name type="scientific">Breznakia blatticola</name>
    <dbReference type="NCBI Taxonomy" id="1754012"/>
    <lineage>
        <taxon>Bacteria</taxon>
        <taxon>Bacillati</taxon>
        <taxon>Bacillota</taxon>
        <taxon>Erysipelotrichia</taxon>
        <taxon>Erysipelotrichales</taxon>
        <taxon>Erysipelotrichaceae</taxon>
        <taxon>Breznakia</taxon>
    </lineage>
</organism>
<dbReference type="Proteomes" id="UP000294743">
    <property type="component" value="Unassembled WGS sequence"/>
</dbReference>
<keyword evidence="3" id="KW-0731">Sigma factor</keyword>
<accession>A0A4R7Z8V4</accession>
<evidence type="ECO:0000256" key="3">
    <source>
        <dbReference type="ARBA" id="ARBA00023082"/>
    </source>
</evidence>
<dbReference type="AlphaFoldDB" id="A0A4R7Z8V4"/>
<dbReference type="Gene3D" id="1.10.1740.10">
    <property type="match status" value="1"/>
</dbReference>
<feature type="domain" description="RNA polymerase sigma-70 region 2" evidence="5">
    <location>
        <begin position="25"/>
        <end position="90"/>
    </location>
</feature>
<proteinExistence type="inferred from homology"/>
<dbReference type="NCBIfam" id="TIGR02937">
    <property type="entry name" value="sigma70-ECF"/>
    <property type="match status" value="1"/>
</dbReference>
<name>A0A4R7Z8V4_9FIRM</name>
<dbReference type="SUPFAM" id="SSF88946">
    <property type="entry name" value="Sigma2 domain of RNA polymerase sigma factors"/>
    <property type="match status" value="1"/>
</dbReference>